<reference evidence="3" key="2">
    <citation type="journal article" date="2017" name="Nat. Plants">
        <title>The Aegilops tauschii genome reveals multiple impacts of transposons.</title>
        <authorList>
            <person name="Zhao G."/>
            <person name="Zou C."/>
            <person name="Li K."/>
            <person name="Wang K."/>
            <person name="Li T."/>
            <person name="Gao L."/>
            <person name="Zhang X."/>
            <person name="Wang H."/>
            <person name="Yang Z."/>
            <person name="Liu X."/>
            <person name="Jiang W."/>
            <person name="Mao L."/>
            <person name="Kong X."/>
            <person name="Jiao Y."/>
            <person name="Jia J."/>
        </authorList>
    </citation>
    <scope>NUCLEOTIDE SEQUENCE [LARGE SCALE GENOMIC DNA]</scope>
    <source>
        <strain evidence="3">cv. AL8/78</strain>
    </source>
</reference>
<dbReference type="InterPro" id="IPR013989">
    <property type="entry name" value="Dev_and_cell_death_domain"/>
</dbReference>
<evidence type="ECO:0000313" key="3">
    <source>
        <dbReference type="Proteomes" id="UP000015105"/>
    </source>
</evidence>
<protein>
    <recommendedName>
        <fullName evidence="1">DCD domain-containing protein</fullName>
    </recommendedName>
</protein>
<evidence type="ECO:0000313" key="2">
    <source>
        <dbReference type="EnsemblPlants" id="AET6Gv20759800.7"/>
    </source>
</evidence>
<organism evidence="2 3">
    <name type="scientific">Aegilops tauschii subsp. strangulata</name>
    <name type="common">Goatgrass</name>
    <dbReference type="NCBI Taxonomy" id="200361"/>
    <lineage>
        <taxon>Eukaryota</taxon>
        <taxon>Viridiplantae</taxon>
        <taxon>Streptophyta</taxon>
        <taxon>Embryophyta</taxon>
        <taxon>Tracheophyta</taxon>
        <taxon>Spermatophyta</taxon>
        <taxon>Magnoliopsida</taxon>
        <taxon>Liliopsida</taxon>
        <taxon>Poales</taxon>
        <taxon>Poaceae</taxon>
        <taxon>BOP clade</taxon>
        <taxon>Pooideae</taxon>
        <taxon>Triticodae</taxon>
        <taxon>Triticeae</taxon>
        <taxon>Triticinae</taxon>
        <taxon>Aegilops</taxon>
    </lineage>
</organism>
<accession>A0A453PK20</accession>
<dbReference type="PANTHER" id="PTHR46444:SF19">
    <property type="entry name" value="OS02G0745600 PROTEIN"/>
    <property type="match status" value="1"/>
</dbReference>
<dbReference type="EnsemblPlants" id="AET6Gv20759800.7">
    <property type="protein sequence ID" value="AET6Gv20759800.7"/>
    <property type="gene ID" value="AET6Gv20759800"/>
</dbReference>
<dbReference type="AlphaFoldDB" id="A0A453PK20"/>
<proteinExistence type="predicted"/>
<dbReference type="Gramene" id="AET6Gv20759800.7">
    <property type="protein sequence ID" value="AET6Gv20759800.7"/>
    <property type="gene ID" value="AET6Gv20759800"/>
</dbReference>
<reference evidence="2" key="4">
    <citation type="submission" date="2019-03" db="UniProtKB">
        <authorList>
            <consortium name="EnsemblPlants"/>
        </authorList>
    </citation>
    <scope>IDENTIFICATION</scope>
</reference>
<reference evidence="2" key="3">
    <citation type="journal article" date="2017" name="Nature">
        <title>Genome sequence of the progenitor of the wheat D genome Aegilops tauschii.</title>
        <authorList>
            <person name="Luo M.C."/>
            <person name="Gu Y.Q."/>
            <person name="Puiu D."/>
            <person name="Wang H."/>
            <person name="Twardziok S.O."/>
            <person name="Deal K.R."/>
            <person name="Huo N."/>
            <person name="Zhu T."/>
            <person name="Wang L."/>
            <person name="Wang Y."/>
            <person name="McGuire P.E."/>
            <person name="Liu S."/>
            <person name="Long H."/>
            <person name="Ramasamy R.K."/>
            <person name="Rodriguez J.C."/>
            <person name="Van S.L."/>
            <person name="Yuan L."/>
            <person name="Wang Z."/>
            <person name="Xia Z."/>
            <person name="Xiao L."/>
            <person name="Anderson O.D."/>
            <person name="Ouyang S."/>
            <person name="Liang Y."/>
            <person name="Zimin A.V."/>
            <person name="Pertea G."/>
            <person name="Qi P."/>
            <person name="Bennetzen J.L."/>
            <person name="Dai X."/>
            <person name="Dawson M.W."/>
            <person name="Muller H.G."/>
            <person name="Kugler K."/>
            <person name="Rivarola-Duarte L."/>
            <person name="Spannagl M."/>
            <person name="Mayer K.F.X."/>
            <person name="Lu F.H."/>
            <person name="Bevan M.W."/>
            <person name="Leroy P."/>
            <person name="Li P."/>
            <person name="You F.M."/>
            <person name="Sun Q."/>
            <person name="Liu Z."/>
            <person name="Lyons E."/>
            <person name="Wicker T."/>
            <person name="Salzberg S.L."/>
            <person name="Devos K.M."/>
            <person name="Dvorak J."/>
        </authorList>
    </citation>
    <scope>NUCLEOTIDE SEQUENCE [LARGE SCALE GENOMIC DNA]</scope>
    <source>
        <strain evidence="2">cv. AL8/78</strain>
    </source>
</reference>
<dbReference type="Proteomes" id="UP000015105">
    <property type="component" value="Chromosome 6D"/>
</dbReference>
<dbReference type="SMART" id="SM00767">
    <property type="entry name" value="DCD"/>
    <property type="match status" value="1"/>
</dbReference>
<dbReference type="PROSITE" id="PS51222">
    <property type="entry name" value="DCD"/>
    <property type="match status" value="1"/>
</dbReference>
<evidence type="ECO:0000259" key="1">
    <source>
        <dbReference type="PROSITE" id="PS51222"/>
    </source>
</evidence>
<dbReference type="PANTHER" id="PTHR46444">
    <property type="entry name" value="DCD (DEVELOPMENT AND CELL DEATH) DOMAIN PROTEIN-RELATED"/>
    <property type="match status" value="1"/>
</dbReference>
<feature type="domain" description="DCD" evidence="1">
    <location>
        <begin position="1"/>
        <end position="85"/>
    </location>
</feature>
<reference evidence="3" key="1">
    <citation type="journal article" date="2014" name="Science">
        <title>Ancient hybridizations among the ancestral genomes of bread wheat.</title>
        <authorList>
            <consortium name="International Wheat Genome Sequencing Consortium,"/>
            <person name="Marcussen T."/>
            <person name="Sandve S.R."/>
            <person name="Heier L."/>
            <person name="Spannagl M."/>
            <person name="Pfeifer M."/>
            <person name="Jakobsen K.S."/>
            <person name="Wulff B.B."/>
            <person name="Steuernagel B."/>
            <person name="Mayer K.F."/>
            <person name="Olsen O.A."/>
        </authorList>
    </citation>
    <scope>NUCLEOTIDE SEQUENCE [LARGE SCALE GENOMIC DNA]</scope>
    <source>
        <strain evidence="3">cv. AL8/78</strain>
    </source>
</reference>
<dbReference type="Pfam" id="PF10539">
    <property type="entry name" value="Dev_Cell_Death"/>
    <property type="match status" value="1"/>
</dbReference>
<sequence length="85" mass="9563">FIFMCNGKTKPECFQNSVFGLPKAKIDVVEKIRPGAKLFLYDFDLKLLYGVYKATARGGMDLVRRAFNGKFPAQVILGHCLRAYG</sequence>
<name>A0A453PK20_AEGTS</name>
<reference evidence="2" key="5">
    <citation type="journal article" date="2021" name="G3 (Bethesda)">
        <title>Aegilops tauschii genome assembly Aet v5.0 features greater sequence contiguity and improved annotation.</title>
        <authorList>
            <person name="Wang L."/>
            <person name="Zhu T."/>
            <person name="Rodriguez J.C."/>
            <person name="Deal K.R."/>
            <person name="Dubcovsky J."/>
            <person name="McGuire P.E."/>
            <person name="Lux T."/>
            <person name="Spannagl M."/>
            <person name="Mayer K.F.X."/>
            <person name="Baldrich P."/>
            <person name="Meyers B.C."/>
            <person name="Huo N."/>
            <person name="Gu Y.Q."/>
            <person name="Zhou H."/>
            <person name="Devos K.M."/>
            <person name="Bennetzen J.L."/>
            <person name="Unver T."/>
            <person name="Budak H."/>
            <person name="Gulick P.J."/>
            <person name="Galiba G."/>
            <person name="Kalapos B."/>
            <person name="Nelson D.R."/>
            <person name="Li P."/>
            <person name="You F.M."/>
            <person name="Luo M.C."/>
            <person name="Dvorak J."/>
        </authorList>
    </citation>
    <scope>NUCLEOTIDE SEQUENCE [LARGE SCALE GENOMIC DNA]</scope>
    <source>
        <strain evidence="2">cv. AL8/78</strain>
    </source>
</reference>
<keyword evidence="3" id="KW-1185">Reference proteome</keyword>